<feature type="domain" description="Fibronectin type-III" evidence="2">
    <location>
        <begin position="152"/>
        <end position="252"/>
    </location>
</feature>
<keyword evidence="1" id="KW-0880">Kelch repeat</keyword>
<dbReference type="PANTHER" id="PTHR46003">
    <property type="entry name" value="HOST CELL FACTOR"/>
    <property type="match status" value="1"/>
</dbReference>
<sequence length="276" mass="30498">MFYLFTGKKPVSADKTADFYTHTDQVGFSSDSEFLTLPLSLVHTNTTNHHLQVRQNPDNAVWFDVGVFKALFSEVSHYYLPADGDQVTSAINSRGTNTKEKKLPGPQDYQGREKQELATGQTYRFRVAGINYFGQGDFSPVSEFKTCQPGFPGAPSAVKITKATDSVHITWEAPSSPSGRILEYSMYMAVRKSRSSTSDRPGQMAFIRIYRGTKTSCSVSSSHLDNAHIDSSASNRPAVVFRIAAKNEQGYGPATQIRWIQGGAASDIIYLNFLSH</sequence>
<dbReference type="AlphaFoldDB" id="A0A3Q4N1K2"/>
<reference evidence="3" key="1">
    <citation type="submission" date="2025-08" db="UniProtKB">
        <authorList>
            <consortium name="Ensembl"/>
        </authorList>
    </citation>
    <scope>IDENTIFICATION</scope>
</reference>
<dbReference type="GO" id="GO:0003713">
    <property type="term" value="F:transcription coactivator activity"/>
    <property type="evidence" value="ECO:0007669"/>
    <property type="project" value="TreeGrafter"/>
</dbReference>
<dbReference type="InterPro" id="IPR013783">
    <property type="entry name" value="Ig-like_fold"/>
</dbReference>
<feature type="domain" description="Fibronectin type-III" evidence="2">
    <location>
        <begin position="35"/>
        <end position="136"/>
    </location>
</feature>
<evidence type="ECO:0000313" key="3">
    <source>
        <dbReference type="Ensembl" id="ENSNBRP00000024714.1"/>
    </source>
</evidence>
<evidence type="ECO:0000259" key="2">
    <source>
        <dbReference type="SMART" id="SM00060"/>
    </source>
</evidence>
<organism evidence="3 4">
    <name type="scientific">Neolamprologus brichardi</name>
    <name type="common">Fairy cichlid</name>
    <name type="synonym">Lamprologus brichardi</name>
    <dbReference type="NCBI Taxonomy" id="32507"/>
    <lineage>
        <taxon>Eukaryota</taxon>
        <taxon>Metazoa</taxon>
        <taxon>Chordata</taxon>
        <taxon>Craniata</taxon>
        <taxon>Vertebrata</taxon>
        <taxon>Euteleostomi</taxon>
        <taxon>Actinopterygii</taxon>
        <taxon>Neopterygii</taxon>
        <taxon>Teleostei</taxon>
        <taxon>Neoteleostei</taxon>
        <taxon>Acanthomorphata</taxon>
        <taxon>Ovalentaria</taxon>
        <taxon>Cichlomorphae</taxon>
        <taxon>Cichliformes</taxon>
        <taxon>Cichlidae</taxon>
        <taxon>African cichlids</taxon>
        <taxon>Pseudocrenilabrinae</taxon>
        <taxon>Lamprologini</taxon>
        <taxon>Neolamprologus</taxon>
    </lineage>
</organism>
<dbReference type="Proteomes" id="UP000261580">
    <property type="component" value="Unassembled WGS sequence"/>
</dbReference>
<dbReference type="OMA" id="REASQWC"/>
<dbReference type="GeneTree" id="ENSGT00940000164702"/>
<dbReference type="Gene3D" id="2.60.40.10">
    <property type="entry name" value="Immunoglobulins"/>
    <property type="match status" value="2"/>
</dbReference>
<dbReference type="PANTHER" id="PTHR46003:SF2">
    <property type="entry name" value="HOST CELL FACTOR 2"/>
    <property type="match status" value="1"/>
</dbReference>
<dbReference type="GO" id="GO:0035097">
    <property type="term" value="C:histone methyltransferase complex"/>
    <property type="evidence" value="ECO:0007669"/>
    <property type="project" value="TreeGrafter"/>
</dbReference>
<dbReference type="CDD" id="cd00063">
    <property type="entry name" value="FN3"/>
    <property type="match status" value="2"/>
</dbReference>
<name>A0A3Q4N1K2_NEOBR</name>
<dbReference type="SUPFAM" id="SSF49265">
    <property type="entry name" value="Fibronectin type III"/>
    <property type="match status" value="1"/>
</dbReference>
<dbReference type="GO" id="GO:0006338">
    <property type="term" value="P:chromatin remodeling"/>
    <property type="evidence" value="ECO:0007669"/>
    <property type="project" value="TreeGrafter"/>
</dbReference>
<dbReference type="InterPro" id="IPR003961">
    <property type="entry name" value="FN3_dom"/>
</dbReference>
<accession>A0A3Q4N1K2</accession>
<dbReference type="InterPro" id="IPR036116">
    <property type="entry name" value="FN3_sf"/>
</dbReference>
<dbReference type="Bgee" id="ENSNBRG00000018909">
    <property type="expression patterns" value="Expressed in blood and 8 other cell types or tissues"/>
</dbReference>
<proteinExistence type="predicted"/>
<evidence type="ECO:0000256" key="1">
    <source>
        <dbReference type="ARBA" id="ARBA00022441"/>
    </source>
</evidence>
<evidence type="ECO:0000313" key="4">
    <source>
        <dbReference type="Proteomes" id="UP000261580"/>
    </source>
</evidence>
<keyword evidence="4" id="KW-1185">Reference proteome</keyword>
<dbReference type="SMART" id="SM00060">
    <property type="entry name" value="FN3"/>
    <property type="match status" value="2"/>
</dbReference>
<protein>
    <recommendedName>
        <fullName evidence="2">Fibronectin type-III domain-containing protein</fullName>
    </recommendedName>
</protein>
<dbReference type="Ensembl" id="ENSNBRT00000025364.1">
    <property type="protein sequence ID" value="ENSNBRP00000024714.1"/>
    <property type="gene ID" value="ENSNBRG00000018909.1"/>
</dbReference>
<dbReference type="InterPro" id="IPR043536">
    <property type="entry name" value="HCF1/2"/>
</dbReference>
<reference evidence="3" key="2">
    <citation type="submission" date="2025-09" db="UniProtKB">
        <authorList>
            <consortium name="Ensembl"/>
        </authorList>
    </citation>
    <scope>IDENTIFICATION</scope>
</reference>